<dbReference type="PROSITE" id="PS00662">
    <property type="entry name" value="T2SP_E"/>
    <property type="match status" value="1"/>
</dbReference>
<dbReference type="InterPro" id="IPR027417">
    <property type="entry name" value="P-loop_NTPase"/>
</dbReference>
<comment type="similarity">
    <text evidence="1">Belongs to the GSP E family.</text>
</comment>
<dbReference type="GO" id="GO:0016887">
    <property type="term" value="F:ATP hydrolysis activity"/>
    <property type="evidence" value="ECO:0007669"/>
    <property type="project" value="InterPro"/>
</dbReference>
<dbReference type="CDD" id="cd01131">
    <property type="entry name" value="PilT"/>
    <property type="match status" value="1"/>
</dbReference>
<name>A0A6N8U940_9FIRM</name>
<proteinExistence type="inferred from homology"/>
<dbReference type="PANTHER" id="PTHR30486:SF16">
    <property type="entry name" value="TWITCHING MOTILITY PROTEIN PILT"/>
    <property type="match status" value="1"/>
</dbReference>
<dbReference type="InterPro" id="IPR006321">
    <property type="entry name" value="PilT/PilU"/>
</dbReference>
<sequence length="349" mass="39070">MKDLEGLLQYARMTNCSDLHISENHNPVFRRNGRLEFETESYEKNDNRTMILRMMNENQKAGLKAGDDQDFVYIDKENNRYRVNVYNQQNQYAAAIRVIYEEIASLDRLGLPNVLKTLCDQPRGLVLLSGPTGSGKSTTLAAMIDYINEHFDRHIITIEDPVEYVYHQKLSMIHQREVGSDVKSFSTALRSAMREDPDVILVGEMRDYETIQAAITAAETGHLVFSTLHTVGAAKTIDRIIDVFPEHKQSQIRTQLSTVLRAAITQQLIPTIDGMGRVAACEILLGTDAVSSLIRDNKAHQLGSIMQTNAKEGMITLNAALAQLVRAGKISAVSAAQFSSDPIELRQYL</sequence>
<dbReference type="Proteomes" id="UP000434036">
    <property type="component" value="Unassembled WGS sequence"/>
</dbReference>
<accession>A0A6N8U940</accession>
<dbReference type="RefSeq" id="WP_160625818.1">
    <property type="nucleotide sequence ID" value="NZ_WUUQ01000007.1"/>
</dbReference>
<dbReference type="InterPro" id="IPR001482">
    <property type="entry name" value="T2SS/T4SS_dom"/>
</dbReference>
<dbReference type="NCBIfam" id="TIGR01420">
    <property type="entry name" value="pilT_fam"/>
    <property type="match status" value="1"/>
</dbReference>
<gene>
    <name evidence="3" type="ORF">GSF08_10895</name>
</gene>
<organism evidence="3 4">
    <name type="scientific">Copranaerobaculum intestinale</name>
    <dbReference type="NCBI Taxonomy" id="2692629"/>
    <lineage>
        <taxon>Bacteria</taxon>
        <taxon>Bacillati</taxon>
        <taxon>Bacillota</taxon>
        <taxon>Erysipelotrichia</taxon>
        <taxon>Erysipelotrichales</taxon>
        <taxon>Erysipelotrichaceae</taxon>
        <taxon>Copranaerobaculum</taxon>
    </lineage>
</organism>
<dbReference type="PANTHER" id="PTHR30486">
    <property type="entry name" value="TWITCHING MOTILITY PROTEIN PILT"/>
    <property type="match status" value="1"/>
</dbReference>
<dbReference type="Pfam" id="PF00437">
    <property type="entry name" value="T2SSE"/>
    <property type="match status" value="1"/>
</dbReference>
<dbReference type="Gene3D" id="3.30.450.90">
    <property type="match status" value="1"/>
</dbReference>
<comment type="caution">
    <text evidence="3">The sequence shown here is derived from an EMBL/GenBank/DDBJ whole genome shotgun (WGS) entry which is preliminary data.</text>
</comment>
<evidence type="ECO:0000313" key="3">
    <source>
        <dbReference type="EMBL" id="MXQ74432.1"/>
    </source>
</evidence>
<evidence type="ECO:0000313" key="4">
    <source>
        <dbReference type="Proteomes" id="UP000434036"/>
    </source>
</evidence>
<reference evidence="3 4" key="1">
    <citation type="submission" date="2019-12" db="EMBL/GenBank/DDBJ databases">
        <authorList>
            <person name="Yang R."/>
        </authorList>
    </citation>
    <scope>NUCLEOTIDE SEQUENCE [LARGE SCALE GENOMIC DNA]</scope>
    <source>
        <strain evidence="3 4">DONG20-135</strain>
    </source>
</reference>
<dbReference type="SUPFAM" id="SSF52540">
    <property type="entry name" value="P-loop containing nucleoside triphosphate hydrolases"/>
    <property type="match status" value="1"/>
</dbReference>
<evidence type="ECO:0000259" key="2">
    <source>
        <dbReference type="PROSITE" id="PS00662"/>
    </source>
</evidence>
<dbReference type="Gene3D" id="3.40.50.300">
    <property type="entry name" value="P-loop containing nucleotide triphosphate hydrolases"/>
    <property type="match status" value="1"/>
</dbReference>
<feature type="domain" description="Bacterial type II secretion system protein E" evidence="2">
    <location>
        <begin position="193"/>
        <end position="207"/>
    </location>
</feature>
<dbReference type="InterPro" id="IPR003593">
    <property type="entry name" value="AAA+_ATPase"/>
</dbReference>
<dbReference type="GO" id="GO:0005524">
    <property type="term" value="F:ATP binding"/>
    <property type="evidence" value="ECO:0007669"/>
    <property type="project" value="InterPro"/>
</dbReference>
<keyword evidence="4" id="KW-1185">Reference proteome</keyword>
<dbReference type="SMART" id="SM00382">
    <property type="entry name" value="AAA"/>
    <property type="match status" value="1"/>
</dbReference>
<dbReference type="AlphaFoldDB" id="A0A6N8U940"/>
<evidence type="ECO:0000256" key="1">
    <source>
        <dbReference type="ARBA" id="ARBA00006611"/>
    </source>
</evidence>
<dbReference type="EMBL" id="WUUQ01000007">
    <property type="protein sequence ID" value="MXQ74432.1"/>
    <property type="molecule type" value="Genomic_DNA"/>
</dbReference>
<reference evidence="3 4" key="2">
    <citation type="submission" date="2020-01" db="EMBL/GenBank/DDBJ databases">
        <title>Clostridiaceae sp. nov. isolated from the gut of human by culturomics.</title>
        <authorList>
            <person name="Chang Y."/>
        </authorList>
    </citation>
    <scope>NUCLEOTIDE SEQUENCE [LARGE SCALE GENOMIC DNA]</scope>
    <source>
        <strain evidence="3 4">DONG20-135</strain>
    </source>
</reference>
<protein>
    <submittedName>
        <fullName evidence="3">PilT/PilU family type 4a pilus ATPase</fullName>
    </submittedName>
</protein>
<dbReference type="InterPro" id="IPR050921">
    <property type="entry name" value="T4SS_GSP_E_ATPase"/>
</dbReference>